<dbReference type="InterPro" id="IPR050325">
    <property type="entry name" value="Prot/Nucl_acid_deglycase"/>
</dbReference>
<dbReference type="STRING" id="633813.SAMN04488087_1614"/>
<dbReference type="PANTHER" id="PTHR48094">
    <property type="entry name" value="PROTEIN/NUCLEIC ACID DEGLYCASE DJ-1-RELATED"/>
    <property type="match status" value="1"/>
</dbReference>
<evidence type="ECO:0000256" key="3">
    <source>
        <dbReference type="ARBA" id="ARBA00038493"/>
    </source>
</evidence>
<evidence type="ECO:0000259" key="4">
    <source>
        <dbReference type="Pfam" id="PF01965"/>
    </source>
</evidence>
<dbReference type="PANTHER" id="PTHR48094:SF11">
    <property type="entry name" value="GLUTATHIONE-INDEPENDENT GLYOXALASE HSP31-RELATED"/>
    <property type="match status" value="1"/>
</dbReference>
<dbReference type="Pfam" id="PF01965">
    <property type="entry name" value="DJ-1_PfpI"/>
    <property type="match status" value="1"/>
</dbReference>
<dbReference type="InterPro" id="IPR029062">
    <property type="entry name" value="Class_I_gatase-like"/>
</dbReference>
<organism evidence="5 6">
    <name type="scientific">Rhodothermus profundi</name>
    <dbReference type="NCBI Taxonomy" id="633813"/>
    <lineage>
        <taxon>Bacteria</taxon>
        <taxon>Pseudomonadati</taxon>
        <taxon>Rhodothermota</taxon>
        <taxon>Rhodothermia</taxon>
        <taxon>Rhodothermales</taxon>
        <taxon>Rhodothermaceae</taxon>
        <taxon>Rhodothermus</taxon>
    </lineage>
</organism>
<keyword evidence="5" id="KW-0378">Hydrolase</keyword>
<evidence type="ECO:0000256" key="1">
    <source>
        <dbReference type="ARBA" id="ARBA00023016"/>
    </source>
</evidence>
<evidence type="ECO:0000313" key="6">
    <source>
        <dbReference type="Proteomes" id="UP000185812"/>
    </source>
</evidence>
<evidence type="ECO:0000256" key="2">
    <source>
        <dbReference type="ARBA" id="ARBA00023239"/>
    </source>
</evidence>
<name>A0A1M6U0S4_9BACT</name>
<dbReference type="EMBL" id="FRAU01000004">
    <property type="protein sequence ID" value="SHK62807.1"/>
    <property type="molecule type" value="Genomic_DNA"/>
</dbReference>
<keyword evidence="2" id="KW-0456">Lyase</keyword>
<proteinExistence type="inferred from homology"/>
<accession>A0A1M6U0S4</accession>
<evidence type="ECO:0000313" key="5">
    <source>
        <dbReference type="EMBL" id="SHK62807.1"/>
    </source>
</evidence>
<dbReference type="InterPro" id="IPR002818">
    <property type="entry name" value="DJ-1/PfpI"/>
</dbReference>
<dbReference type="GO" id="GO:0006508">
    <property type="term" value="P:proteolysis"/>
    <property type="evidence" value="ECO:0007669"/>
    <property type="project" value="UniProtKB-KW"/>
</dbReference>
<dbReference type="AlphaFoldDB" id="A0A1M6U0S4"/>
<dbReference type="Gene3D" id="3.40.50.880">
    <property type="match status" value="1"/>
</dbReference>
<keyword evidence="6" id="KW-1185">Reference proteome</keyword>
<dbReference type="CDD" id="cd03141">
    <property type="entry name" value="GATase1_Hsp31_like"/>
    <property type="match status" value="1"/>
</dbReference>
<dbReference type="GO" id="GO:0019243">
    <property type="term" value="P:methylglyoxal catabolic process to D-lactate via S-lactoyl-glutathione"/>
    <property type="evidence" value="ECO:0007669"/>
    <property type="project" value="TreeGrafter"/>
</dbReference>
<sequence>MVKQKNGDVIMGRVLFVVTNHSELGNTGHKTGYYLSEVAHPFHVLHEAGYEIDFVSPRGGKAPMDPRSNQLDDPINKAFWEAHGARLEETLAPEQIDPARYIAIFYAGGHGTMWDFPESEAIARIAASIYERGGAIGAVCHGPSGLLPIRLSNGRPLVEGRRINSFTNEEEQAVQLDKIVPFLLETRLKELGAIHVSVKNFAPYVEVDDRIVTGQNPASAERVGRALVEVLSRLSVPA</sequence>
<comment type="similarity">
    <text evidence="3">Belongs to the peptidase C56 family. HSP31-like subfamily.</text>
</comment>
<keyword evidence="1" id="KW-0346">Stress response</keyword>
<feature type="domain" description="DJ-1/PfpI" evidence="4">
    <location>
        <begin position="36"/>
        <end position="229"/>
    </location>
</feature>
<dbReference type="GO" id="GO:0019172">
    <property type="term" value="F:glyoxalase III activity"/>
    <property type="evidence" value="ECO:0007669"/>
    <property type="project" value="TreeGrafter"/>
</dbReference>
<reference evidence="6" key="1">
    <citation type="submission" date="2016-11" db="EMBL/GenBank/DDBJ databases">
        <authorList>
            <person name="Varghese N."/>
            <person name="Submissions S."/>
        </authorList>
    </citation>
    <scope>NUCLEOTIDE SEQUENCE [LARGE SCALE GENOMIC DNA]</scope>
    <source>
        <strain evidence="6">DSM 22212</strain>
    </source>
</reference>
<dbReference type="Proteomes" id="UP000185812">
    <property type="component" value="Unassembled WGS sequence"/>
</dbReference>
<protein>
    <submittedName>
        <fullName evidence="5">Putative intracellular protease/amidase</fullName>
    </submittedName>
</protein>
<keyword evidence="5" id="KW-0645">Protease</keyword>
<gene>
    <name evidence="5" type="ORF">SAMN04488087_1614</name>
</gene>
<dbReference type="GO" id="GO:0008233">
    <property type="term" value="F:peptidase activity"/>
    <property type="evidence" value="ECO:0007669"/>
    <property type="project" value="UniProtKB-KW"/>
</dbReference>
<dbReference type="GO" id="GO:0005737">
    <property type="term" value="C:cytoplasm"/>
    <property type="evidence" value="ECO:0007669"/>
    <property type="project" value="TreeGrafter"/>
</dbReference>
<dbReference type="SUPFAM" id="SSF52317">
    <property type="entry name" value="Class I glutamine amidotransferase-like"/>
    <property type="match status" value="1"/>
</dbReference>